<feature type="domain" description="Transposase putative helix-turn-helix" evidence="10">
    <location>
        <begin position="9"/>
        <end position="48"/>
    </location>
</feature>
<evidence type="ECO:0000259" key="10">
    <source>
        <dbReference type="Pfam" id="PF12323"/>
    </source>
</evidence>
<dbReference type="AlphaFoldDB" id="A0A543NK44"/>
<reference evidence="11 12" key="1">
    <citation type="submission" date="2019-06" db="EMBL/GenBank/DDBJ databases">
        <title>Sequencing the genomes of 1000 actinobacteria strains.</title>
        <authorList>
            <person name="Klenk H.-P."/>
        </authorList>
    </citation>
    <scope>NUCLEOTIDE SEQUENCE [LARGE SCALE GENOMIC DNA]</scope>
    <source>
        <strain evidence="11 12">DSM 45015</strain>
    </source>
</reference>
<protein>
    <submittedName>
        <fullName evidence="11">Putative transposase</fullName>
    </submittedName>
</protein>
<feature type="compositionally biased region" description="Basic residues" evidence="7">
    <location>
        <begin position="246"/>
        <end position="261"/>
    </location>
</feature>
<keyword evidence="4" id="KW-0862">Zinc</keyword>
<dbReference type="InterPro" id="IPR021027">
    <property type="entry name" value="Transposase_put_HTH"/>
</dbReference>
<name>A0A543NK44_9ACTN</name>
<dbReference type="NCBIfam" id="NF038280">
    <property type="entry name" value="IS607_TnpB"/>
    <property type="match status" value="1"/>
</dbReference>
<feature type="region of interest" description="Disordered" evidence="7">
    <location>
        <begin position="413"/>
        <end position="462"/>
    </location>
</feature>
<organism evidence="11 12">
    <name type="scientific">Haloactinospora alba</name>
    <dbReference type="NCBI Taxonomy" id="405555"/>
    <lineage>
        <taxon>Bacteria</taxon>
        <taxon>Bacillati</taxon>
        <taxon>Actinomycetota</taxon>
        <taxon>Actinomycetes</taxon>
        <taxon>Streptosporangiales</taxon>
        <taxon>Nocardiopsidaceae</taxon>
        <taxon>Haloactinospora</taxon>
    </lineage>
</organism>
<feature type="domain" description="Probable transposase IS891/IS1136/IS1341" evidence="8">
    <location>
        <begin position="201"/>
        <end position="322"/>
    </location>
</feature>
<evidence type="ECO:0000256" key="1">
    <source>
        <dbReference type="ARBA" id="ARBA00008761"/>
    </source>
</evidence>
<evidence type="ECO:0000256" key="5">
    <source>
        <dbReference type="ARBA" id="ARBA00023125"/>
    </source>
</evidence>
<sequence length="462" mass="50482">MNTGATHHQAYLFALEPTPEQAQALSSHCGAARFAYNWGLAAVKANLDQRTAERTYGLTETELTPALNWSAYGLRKQWNAAKHEAAPWWGENSKEAYASGLANLSAALKNWNASRTGKRAGKKAGFPRFKSKRSRKSFRITTGTFGLDEADNRHVKLPRIGRVRTGESTRKLARHLERGSARVLSATVSFQRGRWHVSFTVEKTTAAPAPASVGGAVGVDLGIKHLAVLSTGATVPNPKHLDKAQRKLRRAQRRVSRRRGPDRRTGQASSARWRKARAAADRLHTRAANARRDHLHKLTTRLVAGFDTIVIEDLNISGMVANRRLARAVADTGMGEVRRQLDYKTAWSGRRLVVADRWFPSSKTCNDCGAVKAKLRLSERAFACETCGVVADRDANAAANLADLAEVASSPSCGARINEPAGNPRKTSFAGDGYRHGKTPPSRAGSRPRRKATAQDTFSHVS</sequence>
<proteinExistence type="inferred from homology"/>
<comment type="caution">
    <text evidence="11">The sequence shown here is derived from an EMBL/GenBank/DDBJ whole genome shotgun (WGS) entry which is preliminary data.</text>
</comment>
<gene>
    <name evidence="11" type="ORF">FHX37_2087</name>
</gene>
<evidence type="ECO:0000256" key="7">
    <source>
        <dbReference type="SAM" id="MobiDB-lite"/>
    </source>
</evidence>
<evidence type="ECO:0000256" key="2">
    <source>
        <dbReference type="ARBA" id="ARBA00022578"/>
    </source>
</evidence>
<dbReference type="GO" id="GO:0046872">
    <property type="term" value="F:metal ion binding"/>
    <property type="evidence" value="ECO:0007669"/>
    <property type="project" value="UniProtKB-KW"/>
</dbReference>
<keyword evidence="5" id="KW-0238">DNA-binding</keyword>
<comment type="similarity">
    <text evidence="1">In the C-terminal section; belongs to the transposase 35 family.</text>
</comment>
<evidence type="ECO:0000313" key="11">
    <source>
        <dbReference type="EMBL" id="TQN32154.1"/>
    </source>
</evidence>
<evidence type="ECO:0000259" key="9">
    <source>
        <dbReference type="Pfam" id="PF07282"/>
    </source>
</evidence>
<feature type="region of interest" description="Disordered" evidence="7">
    <location>
        <begin position="237"/>
        <end position="276"/>
    </location>
</feature>
<dbReference type="EMBL" id="VFQC01000001">
    <property type="protein sequence ID" value="TQN32154.1"/>
    <property type="molecule type" value="Genomic_DNA"/>
</dbReference>
<dbReference type="OrthoDB" id="6230307at2"/>
<evidence type="ECO:0000313" key="12">
    <source>
        <dbReference type="Proteomes" id="UP000317422"/>
    </source>
</evidence>
<evidence type="ECO:0000256" key="6">
    <source>
        <dbReference type="ARBA" id="ARBA00023172"/>
    </source>
</evidence>
<dbReference type="RefSeq" id="WP_141923694.1">
    <property type="nucleotide sequence ID" value="NZ_VFQC01000001.1"/>
</dbReference>
<keyword evidence="12" id="KW-1185">Reference proteome</keyword>
<keyword evidence="6" id="KW-0233">DNA recombination</keyword>
<dbReference type="Pfam" id="PF12323">
    <property type="entry name" value="HTH_OrfB_IS605"/>
    <property type="match status" value="1"/>
</dbReference>
<dbReference type="NCBIfam" id="TIGR01766">
    <property type="entry name" value="IS200/IS605 family accessory protein TnpB-like domain"/>
    <property type="match status" value="1"/>
</dbReference>
<keyword evidence="3" id="KW-0479">Metal-binding</keyword>
<dbReference type="InterPro" id="IPR010095">
    <property type="entry name" value="Cas12f1-like_TNB"/>
</dbReference>
<evidence type="ECO:0000256" key="3">
    <source>
        <dbReference type="ARBA" id="ARBA00022723"/>
    </source>
</evidence>
<keyword evidence="2" id="KW-0815">Transposition</keyword>
<dbReference type="Proteomes" id="UP000317422">
    <property type="component" value="Unassembled WGS sequence"/>
</dbReference>
<dbReference type="GO" id="GO:0006310">
    <property type="term" value="P:DNA recombination"/>
    <property type="evidence" value="ECO:0007669"/>
    <property type="project" value="UniProtKB-KW"/>
</dbReference>
<evidence type="ECO:0000256" key="4">
    <source>
        <dbReference type="ARBA" id="ARBA00022833"/>
    </source>
</evidence>
<dbReference type="InterPro" id="IPR001959">
    <property type="entry name" value="Transposase"/>
</dbReference>
<dbReference type="Pfam" id="PF01385">
    <property type="entry name" value="OrfB_IS605"/>
    <property type="match status" value="1"/>
</dbReference>
<dbReference type="GO" id="GO:0003677">
    <property type="term" value="F:DNA binding"/>
    <property type="evidence" value="ECO:0007669"/>
    <property type="project" value="UniProtKB-KW"/>
</dbReference>
<dbReference type="Pfam" id="PF07282">
    <property type="entry name" value="Cas12f1-like_TNB"/>
    <property type="match status" value="1"/>
</dbReference>
<dbReference type="GO" id="GO:0032196">
    <property type="term" value="P:transposition"/>
    <property type="evidence" value="ECO:0007669"/>
    <property type="project" value="UniProtKB-KW"/>
</dbReference>
<dbReference type="NCBIfam" id="NF040570">
    <property type="entry name" value="guided_TnpB"/>
    <property type="match status" value="1"/>
</dbReference>
<evidence type="ECO:0000259" key="8">
    <source>
        <dbReference type="Pfam" id="PF01385"/>
    </source>
</evidence>
<dbReference type="InterPro" id="IPR053470">
    <property type="entry name" value="RNA-guided_DNA_endonuclease"/>
</dbReference>
<feature type="domain" description="Cas12f1-like TNB" evidence="9">
    <location>
        <begin position="335"/>
        <end position="401"/>
    </location>
</feature>
<accession>A0A543NK44</accession>